<dbReference type="AlphaFoldDB" id="A0A914CF74"/>
<reference evidence="2" key="1">
    <citation type="submission" date="2022-11" db="UniProtKB">
        <authorList>
            <consortium name="WormBaseParasite"/>
        </authorList>
    </citation>
    <scope>IDENTIFICATION</scope>
</reference>
<accession>A0A914CF74</accession>
<evidence type="ECO:0000313" key="2">
    <source>
        <dbReference type="WBParaSite" id="ACRNAN_scaffold1025.g9442.t1"/>
    </source>
</evidence>
<sequence length="83" mass="9523">MHKPYHIHSIIPLSSNLSQMDSYVVITLPTIPPSSFLIPKEVYDKSRNSDDRLSYNKESSIINDVKPFDIKALQRPVKVLINE</sequence>
<protein>
    <submittedName>
        <fullName evidence="2">Uncharacterized protein</fullName>
    </submittedName>
</protein>
<keyword evidence="1" id="KW-1185">Reference proteome</keyword>
<dbReference type="Proteomes" id="UP000887540">
    <property type="component" value="Unplaced"/>
</dbReference>
<evidence type="ECO:0000313" key="1">
    <source>
        <dbReference type="Proteomes" id="UP000887540"/>
    </source>
</evidence>
<name>A0A914CF74_9BILA</name>
<dbReference type="WBParaSite" id="ACRNAN_scaffold1025.g9442.t1">
    <property type="protein sequence ID" value="ACRNAN_scaffold1025.g9442.t1"/>
    <property type="gene ID" value="ACRNAN_scaffold1025.g9442"/>
</dbReference>
<organism evidence="1 2">
    <name type="scientific">Acrobeloides nanus</name>
    <dbReference type="NCBI Taxonomy" id="290746"/>
    <lineage>
        <taxon>Eukaryota</taxon>
        <taxon>Metazoa</taxon>
        <taxon>Ecdysozoa</taxon>
        <taxon>Nematoda</taxon>
        <taxon>Chromadorea</taxon>
        <taxon>Rhabditida</taxon>
        <taxon>Tylenchina</taxon>
        <taxon>Cephalobomorpha</taxon>
        <taxon>Cephaloboidea</taxon>
        <taxon>Cephalobidae</taxon>
        <taxon>Acrobeloides</taxon>
    </lineage>
</organism>
<proteinExistence type="predicted"/>